<keyword evidence="1" id="KW-1133">Transmembrane helix</keyword>
<evidence type="ECO:0000256" key="1">
    <source>
        <dbReference type="SAM" id="Phobius"/>
    </source>
</evidence>
<feature type="transmembrane region" description="Helical" evidence="1">
    <location>
        <begin position="42"/>
        <end position="67"/>
    </location>
</feature>
<comment type="caution">
    <text evidence="2">The sequence shown here is derived from an EMBL/GenBank/DDBJ whole genome shotgun (WGS) entry which is preliminary data.</text>
</comment>
<dbReference type="InterPro" id="IPR009937">
    <property type="entry name" value="Phage_holin_3_6"/>
</dbReference>
<dbReference type="EMBL" id="JAKEVY010000003">
    <property type="protein sequence ID" value="MCF1715218.1"/>
    <property type="molecule type" value="Genomic_DNA"/>
</dbReference>
<name>A0ABS9BJB1_9BACT</name>
<keyword evidence="3" id="KW-1185">Reference proteome</keyword>
<dbReference type="Pfam" id="PF07332">
    <property type="entry name" value="Phage_holin_3_6"/>
    <property type="match status" value="1"/>
</dbReference>
<proteinExistence type="predicted"/>
<gene>
    <name evidence="2" type="ORF">L0U88_11330</name>
</gene>
<dbReference type="Proteomes" id="UP001200145">
    <property type="component" value="Unassembled WGS sequence"/>
</dbReference>
<evidence type="ECO:0000313" key="3">
    <source>
        <dbReference type="Proteomes" id="UP001200145"/>
    </source>
</evidence>
<keyword evidence="1" id="KW-0472">Membrane</keyword>
<evidence type="ECO:0000313" key="2">
    <source>
        <dbReference type="EMBL" id="MCF1715218.1"/>
    </source>
</evidence>
<organism evidence="2 3">
    <name type="scientific">Flavihumibacter fluminis</name>
    <dbReference type="NCBI Taxonomy" id="2909236"/>
    <lineage>
        <taxon>Bacteria</taxon>
        <taxon>Pseudomonadati</taxon>
        <taxon>Bacteroidota</taxon>
        <taxon>Chitinophagia</taxon>
        <taxon>Chitinophagales</taxon>
        <taxon>Chitinophagaceae</taxon>
        <taxon>Flavihumibacter</taxon>
    </lineage>
</organism>
<keyword evidence="1" id="KW-0812">Transmembrane</keyword>
<protein>
    <submittedName>
        <fullName evidence="2">Phage holin family protein</fullName>
    </submittedName>
</protein>
<feature type="transmembrane region" description="Helical" evidence="1">
    <location>
        <begin position="73"/>
        <end position="94"/>
    </location>
</feature>
<accession>A0ABS9BJB1</accession>
<sequence length="120" mass="13137">MDALKSKAADLLEQGSELLDTYYRLTVVNATEKVAKASSVSVVAMAAAIFGLIVLFFGGIGLAWWIGESIDNMKAGFFIVGGIFLLLLVVLMVFRKSLLVPLIRNQIIQAIYDKSDQKPR</sequence>
<dbReference type="RefSeq" id="WP_234866174.1">
    <property type="nucleotide sequence ID" value="NZ_JAKEVY010000003.1"/>
</dbReference>
<reference evidence="2 3" key="1">
    <citation type="submission" date="2022-01" db="EMBL/GenBank/DDBJ databases">
        <title>Flavihumibacter sp. nov., isolated from sediment of a river.</title>
        <authorList>
            <person name="Liu H."/>
        </authorList>
    </citation>
    <scope>NUCLEOTIDE SEQUENCE [LARGE SCALE GENOMIC DNA]</scope>
    <source>
        <strain evidence="2 3">RY-1</strain>
    </source>
</reference>